<accession>A0AA41KZE3</accession>
<protein>
    <submittedName>
        <fullName evidence="4">GNAT family N-acetyltransferase</fullName>
        <ecNumber evidence="4">2.3.1.-</ecNumber>
    </submittedName>
    <submittedName>
        <fullName evidence="5">Ribosomal-protein-alanine N-acetyltransferase</fullName>
        <ecNumber evidence="5">2.3.1.267</ecNumber>
    </submittedName>
</protein>
<dbReference type="PANTHER" id="PTHR43792">
    <property type="entry name" value="GNAT FAMILY, PUTATIVE (AFU_ORTHOLOGUE AFUA_3G00765)-RELATED-RELATED"/>
    <property type="match status" value="1"/>
</dbReference>
<evidence type="ECO:0000313" key="5">
    <source>
        <dbReference type="EMBL" id="MCP2011740.1"/>
    </source>
</evidence>
<dbReference type="AlphaFoldDB" id="A0AA41KZE3"/>
<dbReference type="InterPro" id="IPR000182">
    <property type="entry name" value="GNAT_dom"/>
</dbReference>
<dbReference type="EMBL" id="JALJZU010000012">
    <property type="protein sequence ID" value="MCP2011740.1"/>
    <property type="molecule type" value="Genomic_DNA"/>
</dbReference>
<dbReference type="EC" id="2.3.1.267" evidence="5"/>
<organism evidence="4 6">
    <name type="scientific">Duganella violaceipulchra</name>
    <dbReference type="NCBI Taxonomy" id="2849652"/>
    <lineage>
        <taxon>Bacteria</taxon>
        <taxon>Pseudomonadati</taxon>
        <taxon>Pseudomonadota</taxon>
        <taxon>Betaproteobacteria</taxon>
        <taxon>Burkholderiales</taxon>
        <taxon>Oxalobacteraceae</taxon>
        <taxon>Telluria group</taxon>
        <taxon>Duganella</taxon>
    </lineage>
</organism>
<dbReference type="GO" id="GO:0005737">
    <property type="term" value="C:cytoplasm"/>
    <property type="evidence" value="ECO:0007669"/>
    <property type="project" value="TreeGrafter"/>
</dbReference>
<reference evidence="4" key="1">
    <citation type="submission" date="2021-07" db="EMBL/GenBank/DDBJ databases">
        <title>Characterization of violacein-producing bacteria and related species.</title>
        <authorList>
            <person name="Wilson H.S."/>
            <person name="De Leon M.E."/>
        </authorList>
    </citation>
    <scope>NUCLEOTIDE SEQUENCE</scope>
    <source>
        <strain evidence="4">HSC-15S17</strain>
    </source>
</reference>
<dbReference type="EMBL" id="JAHTGR010000002">
    <property type="protein sequence ID" value="MBV6320291.1"/>
    <property type="molecule type" value="Genomic_DNA"/>
</dbReference>
<evidence type="ECO:0000256" key="1">
    <source>
        <dbReference type="ARBA" id="ARBA00022679"/>
    </source>
</evidence>
<feature type="domain" description="N-acetyltransferase" evidence="3">
    <location>
        <begin position="28"/>
        <end position="184"/>
    </location>
</feature>
<keyword evidence="7" id="KW-1185">Reference proteome</keyword>
<keyword evidence="2 4" id="KW-0012">Acyltransferase</keyword>
<evidence type="ECO:0000259" key="3">
    <source>
        <dbReference type="PROSITE" id="PS51186"/>
    </source>
</evidence>
<evidence type="ECO:0000313" key="6">
    <source>
        <dbReference type="Proteomes" id="UP001155901"/>
    </source>
</evidence>
<dbReference type="InterPro" id="IPR051531">
    <property type="entry name" value="N-acetyltransferase"/>
</dbReference>
<keyword evidence="1 4" id="KW-0808">Transferase</keyword>
<dbReference type="Pfam" id="PF13302">
    <property type="entry name" value="Acetyltransf_3"/>
    <property type="match status" value="1"/>
</dbReference>
<dbReference type="GO" id="GO:0008999">
    <property type="term" value="F:protein-N-terminal-alanine acetyltransferase activity"/>
    <property type="evidence" value="ECO:0007669"/>
    <property type="project" value="UniProtKB-EC"/>
</dbReference>
<dbReference type="Proteomes" id="UP001155901">
    <property type="component" value="Unassembled WGS sequence"/>
</dbReference>
<evidence type="ECO:0000313" key="4">
    <source>
        <dbReference type="EMBL" id="MBV6320291.1"/>
    </source>
</evidence>
<name>A0AA41KZE3_9BURK</name>
<dbReference type="PANTHER" id="PTHR43792:SF8">
    <property type="entry name" value="[RIBOSOMAL PROTEIN US5]-ALANINE N-ACETYLTRANSFERASE"/>
    <property type="match status" value="1"/>
</dbReference>
<evidence type="ECO:0000313" key="7">
    <source>
        <dbReference type="Proteomes" id="UP001162889"/>
    </source>
</evidence>
<dbReference type="Proteomes" id="UP001162889">
    <property type="component" value="Unassembled WGS sequence"/>
</dbReference>
<dbReference type="PROSITE" id="PS51186">
    <property type="entry name" value="GNAT"/>
    <property type="match status" value="1"/>
</dbReference>
<dbReference type="EC" id="2.3.1.-" evidence="4"/>
<sequence>MINHKLDRLVTERLVLRVPTIEDSAGVLAYRLSNRAHLHAWEPERSEQFYTLQAVESRLRKMASEVAEKSALYWLVLAAGSAEVIGECSFTNIIQGPFQACHLGFSLGSGHQGRGYMREALEAAIPHAFETHGLHRIMANFQPNNQRSEKLLSGLGFEREGLAKEYLKINGQWADHVLTSLLNPARETAA</sequence>
<proteinExistence type="predicted"/>
<evidence type="ECO:0000256" key="2">
    <source>
        <dbReference type="ARBA" id="ARBA00023315"/>
    </source>
</evidence>
<gene>
    <name evidence="4" type="ORF">KVP70_05025</name>
    <name evidence="5" type="ORF">L1274_005492</name>
</gene>
<reference evidence="5" key="2">
    <citation type="submission" date="2022-03" db="EMBL/GenBank/DDBJ databases">
        <title>Genome Encyclopedia of Bacteria and Archaea VI: Functional Genomics of Type Strains.</title>
        <authorList>
            <person name="Whitman W."/>
        </authorList>
    </citation>
    <scope>NUCLEOTIDE SEQUENCE</scope>
    <source>
        <strain evidence="5">HSC-15S17</strain>
    </source>
</reference>
<dbReference type="RefSeq" id="WP_217940975.1">
    <property type="nucleotide sequence ID" value="NZ_JAHTGR010000002.1"/>
</dbReference>
<comment type="caution">
    <text evidence="4">The sequence shown here is derived from an EMBL/GenBank/DDBJ whole genome shotgun (WGS) entry which is preliminary data.</text>
</comment>